<dbReference type="RefSeq" id="WP_155335131.1">
    <property type="nucleotide sequence ID" value="NZ_BLAD01000037.1"/>
</dbReference>
<protein>
    <recommendedName>
        <fullName evidence="1">Bacterial Ig-like domain-containing protein</fullName>
    </recommendedName>
</protein>
<proteinExistence type="predicted"/>
<dbReference type="InterPro" id="IPR032109">
    <property type="entry name" value="Big_3_5"/>
</dbReference>
<sequence length="812" mass="80313">MRMRPNGVITGADGITRYRTFLGSPSTGVTLYGPGGSPVINTTIPAITTDPTDVTLIFPHTVVLSGVVNSSSGDPVPGIQVNLDGAIGETGADGSFTVSVPPGVHQITVNSIPGASEDIPSFQWVGPDIDLSSDVTRDLTLPLAVVNVTLVDESGDPVPDVSIGVGEVTGLVGLYPGSGGTMRMRPNGGITGADGITRYRTFLGSPSTGVTLYGPGGSPVINATIPAITADPTDITLIFPDTAVFSGVVRSSSGDPVSGVQVNLDGAIGETGADGSFRVSVLPNVHQLTVNSVGAGDELPSFQWGAPEVDLSDGDVTRDLTLPLAVVNVTVIDESGDPVSDVGLGVGEVASPVELFPGSGGTMRVRPNGGTTGTDGTTSYHTFLGSGAAGATLYGPGGSPVIDRTIPAVTASPTNVTLVLGLLTTTLSVVSSANPSTVGQAGSITATVAPAVAGLGTPTGSVVFTVDSVAREPAVLSSGSARLDLATLSAGTHAIVATYSGDSVHAAGTAPPLTQVVESPSTIATATTLTTSLNPSTSGQDVTFTAAVQRAVPGAGVPSGMVTFTIDGVDQTPVVLGSGRAKLKISSLAVGDHTIMAAYAGGAGYAGSASAALVQTVTRSLTTTTLAASVNPSASGQDVTFMARVEPVAPGEGNPEGTITFTIDGVNQTPVVLGSGKAKLKISTLAVGDHTITAAYAGGTGYAGSAAAPVIQTVTRSLTTTTLAASVNPSASGQNVTFTARVEPVAPGDGTPMGTITFTVDGVDRAPVALASGKATLRISTLAVGNHVVTATYAGTANHAGSTSSPLTQTVG</sequence>
<organism evidence="2 3">
    <name type="scientific">Acrocarpospora corrugata</name>
    <dbReference type="NCBI Taxonomy" id="35763"/>
    <lineage>
        <taxon>Bacteria</taxon>
        <taxon>Bacillati</taxon>
        <taxon>Actinomycetota</taxon>
        <taxon>Actinomycetes</taxon>
        <taxon>Streptosporangiales</taxon>
        <taxon>Streptosporangiaceae</taxon>
        <taxon>Acrocarpospora</taxon>
    </lineage>
</organism>
<dbReference type="GO" id="GO:0005975">
    <property type="term" value="P:carbohydrate metabolic process"/>
    <property type="evidence" value="ECO:0007669"/>
    <property type="project" value="UniProtKB-ARBA"/>
</dbReference>
<feature type="domain" description="Bacterial Ig-like" evidence="1">
    <location>
        <begin position="725"/>
        <end position="811"/>
    </location>
</feature>
<feature type="domain" description="Bacterial Ig-like" evidence="1">
    <location>
        <begin position="430"/>
        <end position="517"/>
    </location>
</feature>
<dbReference type="EMBL" id="BLAD01000037">
    <property type="protein sequence ID" value="GER98700.1"/>
    <property type="molecule type" value="Genomic_DNA"/>
</dbReference>
<dbReference type="InterPro" id="IPR013783">
    <property type="entry name" value="Ig-like_fold"/>
</dbReference>
<dbReference type="Proteomes" id="UP000334990">
    <property type="component" value="Unassembled WGS sequence"/>
</dbReference>
<dbReference type="InterPro" id="IPR008969">
    <property type="entry name" value="CarboxyPept-like_regulatory"/>
</dbReference>
<gene>
    <name evidence="2" type="ORF">Acor_07630</name>
</gene>
<dbReference type="Pfam" id="PF16640">
    <property type="entry name" value="Big_3_5"/>
    <property type="match status" value="4"/>
</dbReference>
<dbReference type="SUPFAM" id="SSF49464">
    <property type="entry name" value="Carboxypeptidase regulatory domain-like"/>
    <property type="match status" value="2"/>
</dbReference>
<evidence type="ECO:0000313" key="2">
    <source>
        <dbReference type="EMBL" id="GER98700.1"/>
    </source>
</evidence>
<name>A0A5M3VVC8_9ACTN</name>
<dbReference type="Gene3D" id="2.60.40.10">
    <property type="entry name" value="Immunoglobulins"/>
    <property type="match status" value="4"/>
</dbReference>
<dbReference type="Gene3D" id="2.60.40.1120">
    <property type="entry name" value="Carboxypeptidase-like, regulatory domain"/>
    <property type="match status" value="1"/>
</dbReference>
<evidence type="ECO:0000313" key="3">
    <source>
        <dbReference type="Proteomes" id="UP000334990"/>
    </source>
</evidence>
<dbReference type="OrthoDB" id="5116909at2"/>
<accession>A0A5M3VVC8</accession>
<comment type="caution">
    <text evidence="2">The sequence shown here is derived from an EMBL/GenBank/DDBJ whole genome shotgun (WGS) entry which is preliminary data.</text>
</comment>
<keyword evidence="3" id="KW-1185">Reference proteome</keyword>
<feature type="domain" description="Bacterial Ig-like" evidence="1">
    <location>
        <begin position="529"/>
        <end position="618"/>
    </location>
</feature>
<dbReference type="AlphaFoldDB" id="A0A5M3VVC8"/>
<evidence type="ECO:0000259" key="1">
    <source>
        <dbReference type="Pfam" id="PF16640"/>
    </source>
</evidence>
<reference evidence="2 3" key="1">
    <citation type="submission" date="2019-10" db="EMBL/GenBank/DDBJ databases">
        <title>Whole genome shotgun sequence of Acrocarpospora corrugata NBRC 13972.</title>
        <authorList>
            <person name="Ichikawa N."/>
            <person name="Kimura A."/>
            <person name="Kitahashi Y."/>
            <person name="Komaki H."/>
            <person name="Oguchi A."/>
        </authorList>
    </citation>
    <scope>NUCLEOTIDE SEQUENCE [LARGE SCALE GENOMIC DNA]</scope>
    <source>
        <strain evidence="2 3">NBRC 13972</strain>
    </source>
</reference>
<feature type="domain" description="Bacterial Ig-like" evidence="1">
    <location>
        <begin position="628"/>
        <end position="715"/>
    </location>
</feature>